<name>A0A9Q0G6B8_9ROSI</name>
<proteinExistence type="predicted"/>
<dbReference type="EMBL" id="JAKUCV010002014">
    <property type="protein sequence ID" value="KAJ4844225.1"/>
    <property type="molecule type" value="Genomic_DNA"/>
</dbReference>
<reference evidence="2" key="2">
    <citation type="journal article" date="2023" name="Plants (Basel)">
        <title>Annotation of the Turnera subulata (Passifloraceae) Draft Genome Reveals the S-Locus Evolved after the Divergence of Turneroideae from Passifloroideae in a Stepwise Manner.</title>
        <authorList>
            <person name="Henning P.M."/>
            <person name="Roalson E.H."/>
            <person name="Mir W."/>
            <person name="McCubbin A.G."/>
            <person name="Shore J.S."/>
        </authorList>
    </citation>
    <scope>NUCLEOTIDE SEQUENCE</scope>
    <source>
        <strain evidence="2">F60SS</strain>
    </source>
</reference>
<evidence type="ECO:0000313" key="2">
    <source>
        <dbReference type="EMBL" id="KAJ4844225.1"/>
    </source>
</evidence>
<reference evidence="2" key="1">
    <citation type="submission" date="2022-02" db="EMBL/GenBank/DDBJ databases">
        <authorList>
            <person name="Henning P.M."/>
            <person name="McCubbin A.G."/>
            <person name="Shore J.S."/>
        </authorList>
    </citation>
    <scope>NUCLEOTIDE SEQUENCE</scope>
    <source>
        <strain evidence="2">F60SS</strain>
        <tissue evidence="2">Leaves</tissue>
    </source>
</reference>
<dbReference type="Proteomes" id="UP001141552">
    <property type="component" value="Unassembled WGS sequence"/>
</dbReference>
<evidence type="ECO:0000313" key="3">
    <source>
        <dbReference type="Proteomes" id="UP001141552"/>
    </source>
</evidence>
<protein>
    <submittedName>
        <fullName evidence="2">Uncharacterized protein</fullName>
    </submittedName>
</protein>
<evidence type="ECO:0000256" key="1">
    <source>
        <dbReference type="SAM" id="MobiDB-lite"/>
    </source>
</evidence>
<sequence>MRENPRLHFLHRKETASEPRRPPPEVITTATMEVAAIATNTGDRRRRLRMGREQQPRKPPLKPPRPTAASTARRYRLLPDPPSSVPARNSDPTEGKAAVVAVDNEGGEKARTHRTLGEGSLPPLPPRFAEQRVGGGKWCDPCGGFKRCCGIHGGAGVGETELGFGEAASSIVGLWPRPQEFVILGSASILLA</sequence>
<organism evidence="2 3">
    <name type="scientific">Turnera subulata</name>
    <dbReference type="NCBI Taxonomy" id="218843"/>
    <lineage>
        <taxon>Eukaryota</taxon>
        <taxon>Viridiplantae</taxon>
        <taxon>Streptophyta</taxon>
        <taxon>Embryophyta</taxon>
        <taxon>Tracheophyta</taxon>
        <taxon>Spermatophyta</taxon>
        <taxon>Magnoliopsida</taxon>
        <taxon>eudicotyledons</taxon>
        <taxon>Gunneridae</taxon>
        <taxon>Pentapetalae</taxon>
        <taxon>rosids</taxon>
        <taxon>fabids</taxon>
        <taxon>Malpighiales</taxon>
        <taxon>Passifloraceae</taxon>
        <taxon>Turnera</taxon>
    </lineage>
</organism>
<accession>A0A9Q0G6B8</accession>
<comment type="caution">
    <text evidence="2">The sequence shown here is derived from an EMBL/GenBank/DDBJ whole genome shotgun (WGS) entry which is preliminary data.</text>
</comment>
<feature type="compositionally biased region" description="Pro residues" evidence="1">
    <location>
        <begin position="57"/>
        <end position="66"/>
    </location>
</feature>
<feature type="compositionally biased region" description="Basic and acidic residues" evidence="1">
    <location>
        <begin position="1"/>
        <end position="23"/>
    </location>
</feature>
<keyword evidence="3" id="KW-1185">Reference proteome</keyword>
<feature type="region of interest" description="Disordered" evidence="1">
    <location>
        <begin position="1"/>
        <end position="126"/>
    </location>
</feature>
<gene>
    <name evidence="2" type="ORF">Tsubulata_003099</name>
</gene>
<dbReference type="AlphaFoldDB" id="A0A9Q0G6B8"/>